<feature type="region of interest" description="Disordered" evidence="1">
    <location>
        <begin position="73"/>
        <end position="109"/>
    </location>
</feature>
<evidence type="ECO:0000256" key="1">
    <source>
        <dbReference type="SAM" id="MobiDB-lite"/>
    </source>
</evidence>
<evidence type="ECO:0000313" key="5">
    <source>
        <dbReference type="Proteomes" id="UP001470230"/>
    </source>
</evidence>
<dbReference type="Gene3D" id="3.40.220.10">
    <property type="entry name" value="Leucine Aminopeptidase, subunit E, domain 1"/>
    <property type="match status" value="1"/>
</dbReference>
<dbReference type="PANTHER" id="PTHR35596:SF1">
    <property type="entry name" value="MICROBIAL-TYPE PARG CATALYTIC DOMAIN-CONTAINING PROTEIN"/>
    <property type="match status" value="1"/>
</dbReference>
<proteinExistence type="predicted"/>
<dbReference type="InterPro" id="IPR019261">
    <property type="entry name" value="PARG_cat_microbial"/>
</dbReference>
<gene>
    <name evidence="4" type="ORF">M9Y10_036812</name>
    <name evidence="3" type="ORF">M9Y10_037470</name>
</gene>
<dbReference type="PANTHER" id="PTHR35596">
    <property type="entry name" value="DUF2263 DOMAIN-CONTAINING PROTEIN"/>
    <property type="match status" value="1"/>
</dbReference>
<dbReference type="EMBL" id="JAPFFF010000562">
    <property type="protein sequence ID" value="KAK8833974.1"/>
    <property type="molecule type" value="Genomic_DNA"/>
</dbReference>
<evidence type="ECO:0000313" key="4">
    <source>
        <dbReference type="EMBL" id="KAK8837379.1"/>
    </source>
</evidence>
<dbReference type="InterPro" id="IPR012664">
    <property type="entry name" value="CHP02452"/>
</dbReference>
<feature type="compositionally biased region" description="Low complexity" evidence="1">
    <location>
        <begin position="82"/>
        <end position="92"/>
    </location>
</feature>
<dbReference type="Proteomes" id="UP001470230">
    <property type="component" value="Unassembled WGS sequence"/>
</dbReference>
<organism evidence="3 5">
    <name type="scientific">Tritrichomonas musculus</name>
    <dbReference type="NCBI Taxonomy" id="1915356"/>
    <lineage>
        <taxon>Eukaryota</taxon>
        <taxon>Metamonada</taxon>
        <taxon>Parabasalia</taxon>
        <taxon>Tritrichomonadida</taxon>
        <taxon>Tritrichomonadidae</taxon>
        <taxon>Tritrichomonas</taxon>
    </lineage>
</organism>
<feature type="domain" description="Microbial-type PARG catalytic" evidence="2">
    <location>
        <begin position="154"/>
        <end position="253"/>
    </location>
</feature>
<dbReference type="InterPro" id="IPR043472">
    <property type="entry name" value="Macro_dom-like"/>
</dbReference>
<evidence type="ECO:0000259" key="2">
    <source>
        <dbReference type="Pfam" id="PF10021"/>
    </source>
</evidence>
<reference evidence="3 5" key="1">
    <citation type="submission" date="2024-04" db="EMBL/GenBank/DDBJ databases">
        <title>Tritrichomonas musculus Genome.</title>
        <authorList>
            <person name="Alves-Ferreira E."/>
            <person name="Grigg M."/>
            <person name="Lorenzi H."/>
            <person name="Galac M."/>
        </authorList>
    </citation>
    <scope>NUCLEOTIDE SEQUENCE [LARGE SCALE GENOMIC DNA]</scope>
    <source>
        <strain evidence="3 5">EAF2021</strain>
    </source>
</reference>
<comment type="caution">
    <text evidence="3">The sequence shown here is derived from an EMBL/GenBank/DDBJ whole genome shotgun (WGS) entry which is preliminary data.</text>
</comment>
<dbReference type="Pfam" id="PF10021">
    <property type="entry name" value="PARG_cat_microb"/>
    <property type="match status" value="1"/>
</dbReference>
<protein>
    <recommendedName>
        <fullName evidence="2">Microbial-type PARG catalytic domain-containing protein</fullName>
    </recommendedName>
</protein>
<name>A0ABR2GJ87_9EUKA</name>
<dbReference type="EMBL" id="JAPFFF010000060">
    <property type="protein sequence ID" value="KAK8837379.1"/>
    <property type="molecule type" value="Genomic_DNA"/>
</dbReference>
<sequence length="364" mass="41932">METSYYLSDLKYTRRLRYEPNVDYLYRPFYQPNMDYVYKPIEHPGIDYLYKPKDDAHFGFLYEPIPDYLIPDRPPYRDHNSSHQAKSPSSSHSHSHSHSHCKFSSTPSTYNESMTLERKSVAKENIKYIKRFPFLVDKSHVETITDAKYQKISRKLGVPTNKFSTIYVEKCTSFEAIMSAHKRDPQSHICVLNCANPITPGGDYLDGQSTQEASLCRHTLLYPTLEGNAMYTANEIDGTDTMIYSPDVSVFRDAYYKEMVHPFRIDVISATPVDNRKCELVSGPKIMDRRIRKIIHLAAAKKADVLILGAFGCGALKNDPKLISNSFYKVLVTEGLKYHFSQIIFAVSEDPAIFDVFRKRFNEH</sequence>
<accession>A0ABR2GJ87</accession>
<dbReference type="NCBIfam" id="TIGR02452">
    <property type="entry name" value="TIGR02452 family protein"/>
    <property type="match status" value="1"/>
</dbReference>
<keyword evidence="5" id="KW-1185">Reference proteome</keyword>
<evidence type="ECO:0000313" key="3">
    <source>
        <dbReference type="EMBL" id="KAK8833974.1"/>
    </source>
</evidence>